<accession>A0A382FD94</accession>
<dbReference type="Gene3D" id="3.30.559.10">
    <property type="entry name" value="Chloramphenicol acetyltransferase-like domain"/>
    <property type="match status" value="1"/>
</dbReference>
<evidence type="ECO:0008006" key="4">
    <source>
        <dbReference type="Google" id="ProtNLM"/>
    </source>
</evidence>
<sequence>MDLISRLRDLGVRLALDGDNLRVDAPNGVLNDGLRTELAHCKTEIINLLEWSRRSNRSIALPLERRSRDISPPLSYAQQRLWFLDQLEPGNSAHNISWTVRVKGVLNQAALQRAVDDLVVRHETLRTSFPSLAGKPFQKITSKIRVPVQLEDMTDASDEKLRAYLAHLASRPFELDNAPLLRITLLRTAESEHVLLVLIHHIISDGASMRVMFRELAALYEGHVSGQPLALPELSVQYADFAIWQREWLTGDVLEQQLDYWKKRLSGAPEVLELPTDRPRSAAQRFRGASVLRVLPRALANDLRAIGRAHRCTLYMVMLAAFKVLLNRYSGREDLVVGTPISGRSRTALEGLIGFFVNTVVLRSDLSGNPTFADLMERVRSVAIEAHSN</sequence>
<dbReference type="Gene3D" id="3.30.559.30">
    <property type="entry name" value="Nonribosomal peptide synthetase, condensation domain"/>
    <property type="match status" value="1"/>
</dbReference>
<feature type="domain" description="TubC N-terminal docking" evidence="2">
    <location>
        <begin position="2"/>
        <end position="50"/>
    </location>
</feature>
<dbReference type="InterPro" id="IPR023213">
    <property type="entry name" value="CAT-like_dom_sf"/>
</dbReference>
<dbReference type="InterPro" id="IPR044894">
    <property type="entry name" value="TubC_N_sf"/>
</dbReference>
<evidence type="ECO:0000259" key="1">
    <source>
        <dbReference type="Pfam" id="PF00668"/>
    </source>
</evidence>
<organism evidence="3">
    <name type="scientific">marine metagenome</name>
    <dbReference type="NCBI Taxonomy" id="408172"/>
    <lineage>
        <taxon>unclassified sequences</taxon>
        <taxon>metagenomes</taxon>
        <taxon>ecological metagenomes</taxon>
    </lineage>
</organism>
<dbReference type="InterPro" id="IPR041464">
    <property type="entry name" value="TubC_N"/>
</dbReference>
<dbReference type="Pfam" id="PF18563">
    <property type="entry name" value="TubC_N"/>
    <property type="match status" value="1"/>
</dbReference>
<evidence type="ECO:0000313" key="3">
    <source>
        <dbReference type="EMBL" id="SVB60655.1"/>
    </source>
</evidence>
<dbReference type="CDD" id="cd19531">
    <property type="entry name" value="LCL_NRPS-like"/>
    <property type="match status" value="1"/>
</dbReference>
<dbReference type="PANTHER" id="PTHR45398">
    <property type="match status" value="1"/>
</dbReference>
<dbReference type="Pfam" id="PF00668">
    <property type="entry name" value="Condensation"/>
    <property type="match status" value="1"/>
</dbReference>
<dbReference type="GO" id="GO:0003824">
    <property type="term" value="F:catalytic activity"/>
    <property type="evidence" value="ECO:0007669"/>
    <property type="project" value="InterPro"/>
</dbReference>
<feature type="non-terminal residue" evidence="3">
    <location>
        <position position="389"/>
    </location>
</feature>
<proteinExistence type="predicted"/>
<dbReference type="EMBL" id="UINC01049193">
    <property type="protein sequence ID" value="SVB60655.1"/>
    <property type="molecule type" value="Genomic_DNA"/>
</dbReference>
<dbReference type="FunFam" id="3.30.559.10:FF:000012">
    <property type="entry name" value="Non-ribosomal peptide synthetase"/>
    <property type="match status" value="1"/>
</dbReference>
<dbReference type="AlphaFoldDB" id="A0A382FD94"/>
<protein>
    <recommendedName>
        <fullName evidence="4">Condensation domain-containing protein</fullName>
    </recommendedName>
</protein>
<evidence type="ECO:0000259" key="2">
    <source>
        <dbReference type="Pfam" id="PF18563"/>
    </source>
</evidence>
<gene>
    <name evidence="3" type="ORF">METZ01_LOCUS213509</name>
</gene>
<feature type="domain" description="Condensation" evidence="1">
    <location>
        <begin position="73"/>
        <end position="386"/>
    </location>
</feature>
<dbReference type="PANTHER" id="PTHR45398:SF1">
    <property type="entry name" value="ENZYME, PUTATIVE (JCVI)-RELATED"/>
    <property type="match status" value="1"/>
</dbReference>
<dbReference type="SUPFAM" id="SSF52777">
    <property type="entry name" value="CoA-dependent acyltransferases"/>
    <property type="match status" value="2"/>
</dbReference>
<name>A0A382FD94_9ZZZZ</name>
<reference evidence="3" key="1">
    <citation type="submission" date="2018-05" db="EMBL/GenBank/DDBJ databases">
        <authorList>
            <person name="Lanie J.A."/>
            <person name="Ng W.-L."/>
            <person name="Kazmierczak K.M."/>
            <person name="Andrzejewski T.M."/>
            <person name="Davidsen T.M."/>
            <person name="Wayne K.J."/>
            <person name="Tettelin H."/>
            <person name="Glass J.I."/>
            <person name="Rusch D."/>
            <person name="Podicherti R."/>
            <person name="Tsui H.-C.T."/>
            <person name="Winkler M.E."/>
        </authorList>
    </citation>
    <scope>NUCLEOTIDE SEQUENCE</scope>
</reference>
<dbReference type="InterPro" id="IPR001242">
    <property type="entry name" value="Condensation_dom"/>
</dbReference>
<dbReference type="Gene3D" id="1.10.10.1830">
    <property type="entry name" value="Non-ribosomal peptide synthase, adenylation domain"/>
    <property type="match status" value="1"/>
</dbReference>